<name>A0A7X0D5R1_9ACTN</name>
<reference evidence="2 3" key="1">
    <citation type="submission" date="2020-08" db="EMBL/GenBank/DDBJ databases">
        <title>Sequencing the genomes of 1000 actinobacteria strains.</title>
        <authorList>
            <person name="Klenk H.-P."/>
        </authorList>
    </citation>
    <scope>NUCLEOTIDE SEQUENCE [LARGE SCALE GENOMIC DNA]</scope>
    <source>
        <strain evidence="2 3">DSM 46659</strain>
    </source>
</reference>
<keyword evidence="3" id="KW-1185">Reference proteome</keyword>
<dbReference type="SUPFAM" id="SSF52540">
    <property type="entry name" value="P-loop containing nucleoside triphosphate hydrolases"/>
    <property type="match status" value="1"/>
</dbReference>
<dbReference type="InterPro" id="IPR027417">
    <property type="entry name" value="P-loop_NTPase"/>
</dbReference>
<accession>A0A7X0D5R1</accession>
<evidence type="ECO:0000256" key="1">
    <source>
        <dbReference type="SAM" id="MobiDB-lite"/>
    </source>
</evidence>
<dbReference type="Proteomes" id="UP000546642">
    <property type="component" value="Unassembled WGS sequence"/>
</dbReference>
<comment type="caution">
    <text evidence="2">The sequence shown here is derived from an EMBL/GenBank/DDBJ whole genome shotgun (WGS) entry which is preliminary data.</text>
</comment>
<proteinExistence type="predicted"/>
<dbReference type="RefSeq" id="WP_184075823.1">
    <property type="nucleotide sequence ID" value="NZ_JACHDS010000001.1"/>
</dbReference>
<dbReference type="EMBL" id="JACHDS010000001">
    <property type="protein sequence ID" value="MBB6172533.1"/>
    <property type="molecule type" value="Genomic_DNA"/>
</dbReference>
<sequence length="807" mass="89511">MSAGNPFPVSPVAKVSDYVRSSPDWAVIETDAFRSAISCARDFRTQVSGVARGADASPLRASRALAVVGDYGTGKTRLVVEALRYLHHERLDSHRIIAMSAAGADFVDLYRQFLKLLAGPEHRGQLRHLVTEHLRDVVVDHLRGGTLTRQVAEHLQDSDIDVVSVIENLGLPLAALLERLRAELTDVVGDHEMGTVLAALIEPTVRAQVWRWLDGGDPCSALRDRSVGGPIDTPGRALAAMTALVRLYRSRGWSLTLAIDEMHLLLDDHRAQGPPDPPEAGPARAADAPTGEASTGYVPMDHGIPRLFKRFLEDMISPGTARGETFVIMSGLPDLLHLFPADVAERISTTVTMAPFDERRTRDLIRTLLSLEHPAGERDDGIAPFEEATLADIVRFTGGQVRRILLLCRSAYQAVDEDASVSLDVLRDMAREQFSYVEVRDTFTTAWRLFGEQGWRAEAREGDPADPDGSAAIWLPLPEREETGCLVMFQGPVLDDADVCSVQERIDRALPSLGTGAQDRAAVRVLLVVNGYVARPLQKALQGRVDLALPYRHRRFADHLARATRHFREELGRKAAVAPTAGVVERLAELSAQQHRAQELLNGLTTVLDQVRTEQQRTAQRSRAAIESRGQADITLPAVREAPTGYSRIGYLIDQVHAELREVAKPQRVRLREAFRHQVYAPTGTVMPRWHTDEAITQVTSASWQMRTGLLLVLEETLLAFAESVYTVLRAADQDDIAPPRRALRQLCDQFTEVVECLTRELPPPDPASPVSTTSTPEPHDDFTLLLRRLGDNVFDKIFEDDFRRRW</sequence>
<dbReference type="AlphaFoldDB" id="A0A7X0D5R1"/>
<gene>
    <name evidence="2" type="ORF">HNR23_002593</name>
</gene>
<organism evidence="2 3">
    <name type="scientific">Nocardiopsis mwathae</name>
    <dbReference type="NCBI Taxonomy" id="1472723"/>
    <lineage>
        <taxon>Bacteria</taxon>
        <taxon>Bacillati</taxon>
        <taxon>Actinomycetota</taxon>
        <taxon>Actinomycetes</taxon>
        <taxon>Streptosporangiales</taxon>
        <taxon>Nocardiopsidaceae</taxon>
        <taxon>Nocardiopsis</taxon>
    </lineage>
</organism>
<evidence type="ECO:0000313" key="3">
    <source>
        <dbReference type="Proteomes" id="UP000546642"/>
    </source>
</evidence>
<feature type="region of interest" description="Disordered" evidence="1">
    <location>
        <begin position="268"/>
        <end position="296"/>
    </location>
</feature>
<evidence type="ECO:0000313" key="2">
    <source>
        <dbReference type="EMBL" id="MBB6172533.1"/>
    </source>
</evidence>
<protein>
    <submittedName>
        <fullName evidence="2">Uncharacterized protein</fullName>
    </submittedName>
</protein>